<evidence type="ECO:0000259" key="2">
    <source>
        <dbReference type="Pfam" id="PF13360"/>
    </source>
</evidence>
<dbReference type="RefSeq" id="WP_132601877.1">
    <property type="nucleotide sequence ID" value="NZ_NRRP01000002.1"/>
</dbReference>
<comment type="caution">
    <text evidence="3">The sequence shown here is derived from an EMBL/GenBank/DDBJ whole genome shotgun (WGS) entry which is preliminary data.</text>
</comment>
<feature type="signal peptide" evidence="1">
    <location>
        <begin position="1"/>
        <end position="23"/>
    </location>
</feature>
<dbReference type="PROSITE" id="PS51318">
    <property type="entry name" value="TAT"/>
    <property type="match status" value="1"/>
</dbReference>
<dbReference type="InterPro" id="IPR011047">
    <property type="entry name" value="Quinoprotein_ADH-like_sf"/>
</dbReference>
<reference evidence="3 4" key="1">
    <citation type="submission" date="2019-03" db="EMBL/GenBank/DDBJ databases">
        <title>Genomic Encyclopedia of Type Strains, Phase IV (KMG-IV): sequencing the most valuable type-strain genomes for metagenomic binning, comparative biology and taxonomic classification.</title>
        <authorList>
            <person name="Goeker M."/>
        </authorList>
    </citation>
    <scope>NUCLEOTIDE SEQUENCE [LARGE SCALE GENOMIC DNA]</scope>
    <source>
        <strain evidence="3 4">DSM 2781</strain>
    </source>
</reference>
<dbReference type="PANTHER" id="PTHR34512:SF30">
    <property type="entry name" value="OUTER MEMBRANE PROTEIN ASSEMBLY FACTOR BAMB"/>
    <property type="match status" value="1"/>
</dbReference>
<dbReference type="InterPro" id="IPR015943">
    <property type="entry name" value="WD40/YVTN_repeat-like_dom_sf"/>
</dbReference>
<dbReference type="PANTHER" id="PTHR34512">
    <property type="entry name" value="CELL SURFACE PROTEIN"/>
    <property type="match status" value="1"/>
</dbReference>
<dbReference type="Gene3D" id="2.130.10.10">
    <property type="entry name" value="YVTN repeat-like/Quinoprotein amine dehydrogenase"/>
    <property type="match status" value="2"/>
</dbReference>
<evidence type="ECO:0000313" key="3">
    <source>
        <dbReference type="EMBL" id="TCP23057.1"/>
    </source>
</evidence>
<dbReference type="AlphaFoldDB" id="A0A4R2NN31"/>
<protein>
    <submittedName>
        <fullName evidence="3">Outer membrane protein assembly factor BamB</fullName>
    </submittedName>
</protein>
<dbReference type="EMBL" id="SLXL01000004">
    <property type="protein sequence ID" value="TCP23057.1"/>
    <property type="molecule type" value="Genomic_DNA"/>
</dbReference>
<keyword evidence="1" id="KW-0732">Signal</keyword>
<dbReference type="SMART" id="SM00564">
    <property type="entry name" value="PQQ"/>
    <property type="match status" value="6"/>
</dbReference>
<dbReference type="InterPro" id="IPR002372">
    <property type="entry name" value="PQQ_rpt_dom"/>
</dbReference>
<dbReference type="InterPro" id="IPR006311">
    <property type="entry name" value="TAT_signal"/>
</dbReference>
<dbReference type="Pfam" id="PF13360">
    <property type="entry name" value="PQQ_2"/>
    <property type="match status" value="2"/>
</dbReference>
<evidence type="ECO:0000313" key="4">
    <source>
        <dbReference type="Proteomes" id="UP000295733"/>
    </source>
</evidence>
<feature type="domain" description="Pyrrolo-quinoline quinone repeat" evidence="2">
    <location>
        <begin position="210"/>
        <end position="330"/>
    </location>
</feature>
<dbReference type="InterPro" id="IPR018391">
    <property type="entry name" value="PQQ_b-propeller_rpt"/>
</dbReference>
<gene>
    <name evidence="3" type="ORF">EV656_10425</name>
</gene>
<feature type="chain" id="PRO_5020626227" evidence="1">
    <location>
        <begin position="24"/>
        <end position="364"/>
    </location>
</feature>
<sequence>MRLSRRSLLLGLPLSLAAPAVLARGGPPGPAHLHRWQTADTRLGPPALAGTGDVIVAGAALVGSIAPGADTPRWQLPHMLPGGAVFRPRTAQRRVVVGARGGLVCLDQNDGTEIWRAPAEIEIGVPALAPGLVVHGDGHRIVARDLQTGAVLWRYDTVPDTRASYAPCVLGDRVFVGPGDGQLYALRLADGRPDWMLNLRGRAQYLRQIHAGQGLLVAGSYREQLFGIDPADGRILWEFVAGNFINSHHVVDGLACLWSPTGWIYAIDIHTGAVRWRHRTTDYYLPGGNDWAPLMAELASAEGRLYTLDLRAMLRVLDLRNGQMIAAMQVPGRVRHALLPLGGGQVALPMNDGSLLFAGLPEGG</sequence>
<accession>A0A4R2NN31</accession>
<proteinExistence type="predicted"/>
<dbReference type="OrthoDB" id="5290752at2"/>
<dbReference type="Proteomes" id="UP000295733">
    <property type="component" value="Unassembled WGS sequence"/>
</dbReference>
<evidence type="ECO:0000256" key="1">
    <source>
        <dbReference type="SAM" id="SignalP"/>
    </source>
</evidence>
<keyword evidence="4" id="KW-1185">Reference proteome</keyword>
<feature type="domain" description="Pyrrolo-quinoline quinone repeat" evidence="2">
    <location>
        <begin position="61"/>
        <end position="203"/>
    </location>
</feature>
<name>A0A4R2NN31_RHOAD</name>
<dbReference type="SUPFAM" id="SSF50998">
    <property type="entry name" value="Quinoprotein alcohol dehydrogenase-like"/>
    <property type="match status" value="1"/>
</dbReference>
<organism evidence="3 4">
    <name type="scientific">Rhodovulum adriaticum</name>
    <name type="common">Rhodopseudomonas adriatica</name>
    <dbReference type="NCBI Taxonomy" id="35804"/>
    <lineage>
        <taxon>Bacteria</taxon>
        <taxon>Pseudomonadati</taxon>
        <taxon>Pseudomonadota</taxon>
        <taxon>Alphaproteobacteria</taxon>
        <taxon>Rhodobacterales</taxon>
        <taxon>Paracoccaceae</taxon>
        <taxon>Rhodovulum</taxon>
    </lineage>
</organism>